<comment type="similarity">
    <text evidence="1">Belongs to the helicase family. DinG subfamily.</text>
</comment>
<reference evidence="4" key="1">
    <citation type="submission" date="2010-05" db="EMBL/GenBank/DDBJ databases">
        <title>The complete genome of Truepera radiovictris DSM 17093.</title>
        <authorList>
            <consortium name="US DOE Joint Genome Institute (JGI-PGF)"/>
            <person name="Lucas S."/>
            <person name="Copeland A."/>
            <person name="Lapidus A."/>
            <person name="Glavina del Rio T."/>
            <person name="Dalin E."/>
            <person name="Tice H."/>
            <person name="Bruce D."/>
            <person name="Goodwin L."/>
            <person name="Pitluck S."/>
            <person name="Kyrpides N."/>
            <person name="Mavromatis K."/>
            <person name="Ovchinnikova G."/>
            <person name="Munk A.C."/>
            <person name="Detter J.C."/>
            <person name="Han C."/>
            <person name="Tapia R."/>
            <person name="Land M."/>
            <person name="Hauser L."/>
            <person name="Markowitz V."/>
            <person name="Cheng J.-F."/>
            <person name="Hugenholtz P."/>
            <person name="Woyke T."/>
            <person name="Wu D."/>
            <person name="Tindall B."/>
            <person name="Pomrenke H.G."/>
            <person name="Brambilla E."/>
            <person name="Klenk H.-P."/>
            <person name="Eisen J.A."/>
        </authorList>
    </citation>
    <scope>NUCLEOTIDE SEQUENCE [LARGE SCALE GENOMIC DNA]</scope>
    <source>
        <strain evidence="4">DSM 17093 / CIP 108686 / LMG 22925 / RQ-24</strain>
    </source>
</reference>
<keyword evidence="4" id="KW-1185">Reference proteome</keyword>
<sequence length="512" mass="57313">MLFPFKVPRKGQLEAIAAAREAFARGKRFVVIEAPTGSGKSGVAVTLAREASSAYLVTAQKLLQDQYARDFPELALMKGRANYRCLVAPTHAAAAPCIAGRKFPECDDCPYFCAKEAAMAASGTLLNYAYYLTELNYQGGFGPRELLVLDEAHNAEGALMSFVEVSFSDAQLRRVGIGEALPVVLDENEWFEVAEDLVPLFRSRRRELEAQLKGARLPTETALELLAHKGWLESQLARLELLAYSRDEENVEWVALRTSGSGGQSVTLKPVKVAAFAEELMFRFGERVLMLSATILDPPTYLRSLGIDPGDAEVITIASDFPPENRPIYPRPVARLTRHHLERDLPKLVHEIIELLEAHPEDKGVIHTHTYKIAAYIARYLPKRHAARLVTHDSAEGREAALDKHLRSRQPTVLLTPSMTEGIDLPGDLSRWQVICKLPYPYLGDPQIARRRELDPAWYDWRTCLTVVQAYGRSVRSRDDFAVTYVLDADFGAFVRRQRARLPGWFLEAVQG</sequence>
<dbReference type="OrthoDB" id="9803913at2"/>
<dbReference type="InterPro" id="IPR045028">
    <property type="entry name" value="DinG/Rad3-like"/>
</dbReference>
<feature type="domain" description="ATP-dependent helicase C-terminal" evidence="2">
    <location>
        <begin position="371"/>
        <end position="493"/>
    </location>
</feature>
<gene>
    <name evidence="3" type="ordered locus">Trad_0598</name>
</gene>
<dbReference type="GO" id="GO:0016818">
    <property type="term" value="F:hydrolase activity, acting on acid anhydrides, in phosphorus-containing anhydrides"/>
    <property type="evidence" value="ECO:0007669"/>
    <property type="project" value="InterPro"/>
</dbReference>
<dbReference type="Proteomes" id="UP000000379">
    <property type="component" value="Chromosome"/>
</dbReference>
<dbReference type="eggNOG" id="COG1199">
    <property type="taxonomic scope" value="Bacteria"/>
</dbReference>
<dbReference type="GO" id="GO:0003678">
    <property type="term" value="F:DNA helicase activity"/>
    <property type="evidence" value="ECO:0007669"/>
    <property type="project" value="TreeGrafter"/>
</dbReference>
<organism evidence="3 4">
    <name type="scientific">Truepera radiovictrix (strain DSM 17093 / CIP 108686 / LMG 22925 / RQ-24)</name>
    <dbReference type="NCBI Taxonomy" id="649638"/>
    <lineage>
        <taxon>Bacteria</taxon>
        <taxon>Thermotogati</taxon>
        <taxon>Deinococcota</taxon>
        <taxon>Deinococci</taxon>
        <taxon>Trueperales</taxon>
        <taxon>Trueperaceae</taxon>
        <taxon>Truepera</taxon>
    </lineage>
</organism>
<evidence type="ECO:0000313" key="3">
    <source>
        <dbReference type="EMBL" id="ADI13734.1"/>
    </source>
</evidence>
<evidence type="ECO:0000313" key="4">
    <source>
        <dbReference type="Proteomes" id="UP000000379"/>
    </source>
</evidence>
<protein>
    <submittedName>
        <fullName evidence="3">Type III restriction protein res subunit</fullName>
    </submittedName>
</protein>
<dbReference type="STRING" id="649638.Trad_0598"/>
<evidence type="ECO:0000256" key="1">
    <source>
        <dbReference type="ARBA" id="ARBA00038058"/>
    </source>
</evidence>
<dbReference type="PANTHER" id="PTHR11472:SF34">
    <property type="entry name" value="REGULATOR OF TELOMERE ELONGATION HELICASE 1"/>
    <property type="match status" value="1"/>
</dbReference>
<proteinExistence type="inferred from homology"/>
<dbReference type="SUPFAM" id="SSF52540">
    <property type="entry name" value="P-loop containing nucleoside triphosphate hydrolases"/>
    <property type="match status" value="1"/>
</dbReference>
<dbReference type="EMBL" id="CP002049">
    <property type="protein sequence ID" value="ADI13734.1"/>
    <property type="molecule type" value="Genomic_DNA"/>
</dbReference>
<dbReference type="InterPro" id="IPR006555">
    <property type="entry name" value="ATP-dep_Helicase_C"/>
</dbReference>
<accession>D7CSW7</accession>
<dbReference type="GO" id="GO:0005524">
    <property type="term" value="F:ATP binding"/>
    <property type="evidence" value="ECO:0007669"/>
    <property type="project" value="InterPro"/>
</dbReference>
<dbReference type="KEGG" id="tra:Trad_0598"/>
<reference evidence="3 4" key="2">
    <citation type="journal article" date="2011" name="Stand. Genomic Sci.">
        <title>Complete genome sequence of Truepera radiovictrix type strain (RQ-24).</title>
        <authorList>
            <person name="Ivanova N."/>
            <person name="Rohde C."/>
            <person name="Munk C."/>
            <person name="Nolan M."/>
            <person name="Lucas S."/>
            <person name="Del Rio T.G."/>
            <person name="Tice H."/>
            <person name="Deshpande S."/>
            <person name="Cheng J.F."/>
            <person name="Tapia R."/>
            <person name="Han C."/>
            <person name="Goodwin L."/>
            <person name="Pitluck S."/>
            <person name="Liolios K."/>
            <person name="Mavromatis K."/>
            <person name="Mikhailova N."/>
            <person name="Pati A."/>
            <person name="Chen A."/>
            <person name="Palaniappan K."/>
            <person name="Land M."/>
            <person name="Hauser L."/>
            <person name="Chang Y.J."/>
            <person name="Jeffries C.D."/>
            <person name="Brambilla E."/>
            <person name="Rohde M."/>
            <person name="Goker M."/>
            <person name="Tindall B.J."/>
            <person name="Woyke T."/>
            <person name="Bristow J."/>
            <person name="Eisen J.A."/>
            <person name="Markowitz V."/>
            <person name="Hugenholtz P."/>
            <person name="Kyrpides N.C."/>
            <person name="Klenk H.P."/>
            <person name="Lapidus A."/>
        </authorList>
    </citation>
    <scope>NUCLEOTIDE SEQUENCE [LARGE SCALE GENOMIC DNA]</scope>
    <source>
        <strain evidence="4">DSM 17093 / CIP 108686 / LMG 22925 / RQ-24</strain>
    </source>
</reference>
<dbReference type="GO" id="GO:0006139">
    <property type="term" value="P:nucleobase-containing compound metabolic process"/>
    <property type="evidence" value="ECO:0007669"/>
    <property type="project" value="InterPro"/>
</dbReference>
<dbReference type="Gene3D" id="3.40.50.300">
    <property type="entry name" value="P-loop containing nucleotide triphosphate hydrolases"/>
    <property type="match status" value="3"/>
</dbReference>
<dbReference type="Pfam" id="PF04851">
    <property type="entry name" value="ResIII"/>
    <property type="match status" value="1"/>
</dbReference>
<dbReference type="GO" id="GO:0003677">
    <property type="term" value="F:DNA binding"/>
    <property type="evidence" value="ECO:0007669"/>
    <property type="project" value="InterPro"/>
</dbReference>
<evidence type="ECO:0000259" key="2">
    <source>
        <dbReference type="SMART" id="SM00491"/>
    </source>
</evidence>
<dbReference type="PANTHER" id="PTHR11472">
    <property type="entry name" value="DNA REPAIR DEAD HELICASE RAD3/XP-D SUBFAMILY MEMBER"/>
    <property type="match status" value="1"/>
</dbReference>
<name>D7CSW7_TRURR</name>
<dbReference type="InterPro" id="IPR027417">
    <property type="entry name" value="P-loop_NTPase"/>
</dbReference>
<dbReference type="SMART" id="SM00491">
    <property type="entry name" value="HELICc2"/>
    <property type="match status" value="1"/>
</dbReference>
<dbReference type="InterPro" id="IPR006935">
    <property type="entry name" value="Helicase/UvrB_N"/>
</dbReference>
<dbReference type="Pfam" id="PF13307">
    <property type="entry name" value="Helicase_C_2"/>
    <property type="match status" value="1"/>
</dbReference>
<dbReference type="HOGENOM" id="CLU_033880_0_0_0"/>
<dbReference type="RefSeq" id="WP_013177114.1">
    <property type="nucleotide sequence ID" value="NC_014221.1"/>
</dbReference>
<dbReference type="AlphaFoldDB" id="D7CSW7"/>